<gene>
    <name evidence="2" type="ORF">AAY24_15140</name>
</gene>
<dbReference type="EMBL" id="CP011412">
    <property type="protein sequence ID" value="AKH21464.1"/>
    <property type="molecule type" value="Genomic_DNA"/>
</dbReference>
<dbReference type="KEGG" id="seds:AAY24_15140"/>
<dbReference type="Pfam" id="PF14316">
    <property type="entry name" value="DUF4381"/>
    <property type="match status" value="1"/>
</dbReference>
<keyword evidence="1" id="KW-0472">Membrane</keyword>
<evidence type="ECO:0000256" key="1">
    <source>
        <dbReference type="SAM" id="Phobius"/>
    </source>
</evidence>
<dbReference type="AlphaFoldDB" id="A0A0F7K1L4"/>
<name>A0A0F7K1L4_9GAMM</name>
<evidence type="ECO:0000313" key="3">
    <source>
        <dbReference type="Proteomes" id="UP000034410"/>
    </source>
</evidence>
<dbReference type="Proteomes" id="UP000034410">
    <property type="component" value="Chromosome"/>
</dbReference>
<organism evidence="2 3">
    <name type="scientific">Sedimenticola thiotaurini</name>
    <dbReference type="NCBI Taxonomy" id="1543721"/>
    <lineage>
        <taxon>Bacteria</taxon>
        <taxon>Pseudomonadati</taxon>
        <taxon>Pseudomonadota</taxon>
        <taxon>Gammaproteobacteria</taxon>
        <taxon>Chromatiales</taxon>
        <taxon>Sedimenticolaceae</taxon>
        <taxon>Sedimenticola</taxon>
    </lineage>
</organism>
<keyword evidence="3" id="KW-1185">Reference proteome</keyword>
<keyword evidence="1" id="KW-0812">Transmembrane</keyword>
<sequence>MNGPDDPLAALRPLHLPEAVSWWPPAPGWWLLTLVVVIAGGGWWWWRRTALRRSALAELRLLSRCQLDDRQLAAGLNRLLRRVALARFPRRQVAPLSGEAWLQFLDSRISGSPFSHGPGRVLATLPYGAGGNIDRTALLAVVRNWIRQVGRRQP</sequence>
<proteinExistence type="predicted"/>
<dbReference type="InterPro" id="IPR025489">
    <property type="entry name" value="DUF4381"/>
</dbReference>
<dbReference type="OrthoDB" id="283083at2"/>
<evidence type="ECO:0000313" key="2">
    <source>
        <dbReference type="EMBL" id="AKH21464.1"/>
    </source>
</evidence>
<accession>A0A0F7K1L4</accession>
<evidence type="ECO:0008006" key="4">
    <source>
        <dbReference type="Google" id="ProtNLM"/>
    </source>
</evidence>
<protein>
    <recommendedName>
        <fullName evidence="4">DUF4381 domain-containing protein</fullName>
    </recommendedName>
</protein>
<dbReference type="RefSeq" id="WP_046860389.1">
    <property type="nucleotide sequence ID" value="NZ_CP011412.1"/>
</dbReference>
<reference evidence="2 3" key="1">
    <citation type="journal article" date="2015" name="Genome Announc.">
        <title>Complete Genome Sequence of Sedimenticola thiotaurini Strain SIP-G1, a Polyphosphate- and Polyhydroxyalkanoate-Accumulating Sulfur-Oxidizing Gammaproteobacterium Isolated from Salt Marsh Sediments.</title>
        <authorList>
            <person name="Flood B.E."/>
            <person name="Jones D.S."/>
            <person name="Bailey J.V."/>
        </authorList>
    </citation>
    <scope>NUCLEOTIDE SEQUENCE [LARGE SCALE GENOMIC DNA]</scope>
    <source>
        <strain evidence="2 3">SIP-G1</strain>
    </source>
</reference>
<keyword evidence="1" id="KW-1133">Transmembrane helix</keyword>
<feature type="transmembrane region" description="Helical" evidence="1">
    <location>
        <begin position="28"/>
        <end position="46"/>
    </location>
</feature>